<dbReference type="Proteomes" id="UP000290900">
    <property type="component" value="Unassembled WGS sequence"/>
</dbReference>
<evidence type="ECO:0000256" key="3">
    <source>
        <dbReference type="ARBA" id="ARBA00022989"/>
    </source>
</evidence>
<dbReference type="PANTHER" id="PTHR46982:SF1">
    <property type="entry name" value="CITRATE_OXOGLUTARATE CARRIER PROTEIN"/>
    <property type="match status" value="1"/>
</dbReference>
<keyword evidence="6" id="KW-0813">Transport</keyword>
<evidence type="ECO:0000256" key="1">
    <source>
        <dbReference type="ARBA" id="ARBA00004141"/>
    </source>
</evidence>
<dbReference type="Pfam" id="PF00153">
    <property type="entry name" value="Mito_carr"/>
    <property type="match status" value="3"/>
</dbReference>
<dbReference type="GO" id="GO:0015742">
    <property type="term" value="P:alpha-ketoglutarate transport"/>
    <property type="evidence" value="ECO:0007669"/>
    <property type="project" value="TreeGrafter"/>
</dbReference>
<evidence type="ECO:0000313" key="8">
    <source>
        <dbReference type="Proteomes" id="UP000290900"/>
    </source>
</evidence>
<evidence type="ECO:0000256" key="4">
    <source>
        <dbReference type="ARBA" id="ARBA00023136"/>
    </source>
</evidence>
<dbReference type="FunFam" id="1.50.40.10:FF:000053">
    <property type="entry name" value="Mitochondrial DNA replication protein"/>
    <property type="match status" value="1"/>
</dbReference>
<keyword evidence="8" id="KW-1185">Reference proteome</keyword>
<name>A0A448YRV7_BRENA</name>
<dbReference type="GO" id="GO:0005739">
    <property type="term" value="C:mitochondrion"/>
    <property type="evidence" value="ECO:0007669"/>
    <property type="project" value="TreeGrafter"/>
</dbReference>
<proteinExistence type="inferred from homology"/>
<dbReference type="InterPro" id="IPR018108">
    <property type="entry name" value="MCP_transmembrane"/>
</dbReference>
<dbReference type="InterPro" id="IPR053017">
    <property type="entry name" value="Mito_Cit/Oxoglu_Carrier"/>
</dbReference>
<evidence type="ECO:0000256" key="2">
    <source>
        <dbReference type="ARBA" id="ARBA00022692"/>
    </source>
</evidence>
<dbReference type="EMBL" id="CAACVR010000056">
    <property type="protein sequence ID" value="VEU23637.1"/>
    <property type="molecule type" value="Genomic_DNA"/>
</dbReference>
<dbReference type="PANTHER" id="PTHR46982">
    <property type="entry name" value="CITRATE/OXOGLUTARATE CARRIER PROTEIN"/>
    <property type="match status" value="1"/>
</dbReference>
<evidence type="ECO:0000256" key="6">
    <source>
        <dbReference type="RuleBase" id="RU000488"/>
    </source>
</evidence>
<keyword evidence="4 5" id="KW-0472">Membrane</keyword>
<comment type="similarity">
    <text evidence="6">Belongs to the mitochondrial carrier (TC 2.A.29) family.</text>
</comment>
<dbReference type="OrthoDB" id="10253709at2759"/>
<keyword evidence="2 5" id="KW-0812">Transmembrane</keyword>
<dbReference type="FunCoup" id="A0A448YRV7">
    <property type="interactions" value="187"/>
</dbReference>
<feature type="repeat" description="Solcar" evidence="5">
    <location>
        <begin position="223"/>
        <end position="307"/>
    </location>
</feature>
<evidence type="ECO:0000313" key="7">
    <source>
        <dbReference type="EMBL" id="VEU23637.1"/>
    </source>
</evidence>
<keyword evidence="3" id="KW-1133">Transmembrane helix</keyword>
<accession>A0A448YRV7</accession>
<dbReference type="InterPro" id="IPR023395">
    <property type="entry name" value="MCP_dom_sf"/>
</dbReference>
<sequence length="320" mass="34849">MSSKQVPQQPARPATGSSIEKKPVSWSNILVGAALNLMEVSSLGQPFEVMKTTMAANREMSLTQAIAHVYSRGGIKGYYQGLIPWGWIEAATKGSVLLPVSSEVEYRLRVLGAIPFVAGIGGGMAGGVAQAYLTMGFCTCMKTAEITRKKDVGADGRPPKTTWQVFKEIYKREGIRGINRGVNAVAVRQCTNWGSRFGISRLAEQTIRKVTGKDRDDKLAAYEKILASVIGGGLSAWNQPIEVVRVEMQSRVPDPEKPKNLSVWGTMKYVYGNNGLKGLYRGVTPRICLGIWQTVFMVCFGDFAKEFIASSSAAKKSRAL</sequence>
<dbReference type="SUPFAM" id="SSF103506">
    <property type="entry name" value="Mitochondrial carrier"/>
    <property type="match status" value="1"/>
</dbReference>
<dbReference type="GO" id="GO:0005371">
    <property type="term" value="F:tricarboxylate secondary active transmembrane transporter activity"/>
    <property type="evidence" value="ECO:0007669"/>
    <property type="project" value="TreeGrafter"/>
</dbReference>
<reference evidence="7 8" key="1">
    <citation type="submission" date="2018-12" db="EMBL/GenBank/DDBJ databases">
        <authorList>
            <person name="Tiukova I."/>
            <person name="Dainat J."/>
        </authorList>
    </citation>
    <scope>NUCLEOTIDE SEQUENCE [LARGE SCALE GENOMIC DNA]</scope>
</reference>
<evidence type="ECO:0000256" key="5">
    <source>
        <dbReference type="PROSITE-ProRule" id="PRU00282"/>
    </source>
</evidence>
<dbReference type="FunFam" id="1.50.40.10:FF:000085">
    <property type="entry name" value="Tricarboxylate carrier, putative"/>
    <property type="match status" value="1"/>
</dbReference>
<protein>
    <submittedName>
        <fullName evidence="7">DEKNAAC104811</fullName>
    </submittedName>
</protein>
<comment type="subcellular location">
    <subcellularLocation>
        <location evidence="1">Membrane</location>
        <topology evidence="1">Multi-pass membrane protein</topology>
    </subcellularLocation>
</comment>
<dbReference type="AlphaFoldDB" id="A0A448YRV7"/>
<dbReference type="GO" id="GO:0006843">
    <property type="term" value="P:mitochondrial citrate transmembrane transport"/>
    <property type="evidence" value="ECO:0007669"/>
    <property type="project" value="TreeGrafter"/>
</dbReference>
<organism evidence="7 8">
    <name type="scientific">Brettanomyces naardenensis</name>
    <name type="common">Yeast</name>
    <dbReference type="NCBI Taxonomy" id="13370"/>
    <lineage>
        <taxon>Eukaryota</taxon>
        <taxon>Fungi</taxon>
        <taxon>Dikarya</taxon>
        <taxon>Ascomycota</taxon>
        <taxon>Saccharomycotina</taxon>
        <taxon>Pichiomycetes</taxon>
        <taxon>Pichiales</taxon>
        <taxon>Pichiaceae</taxon>
        <taxon>Brettanomyces</taxon>
    </lineage>
</organism>
<dbReference type="PROSITE" id="PS50920">
    <property type="entry name" value="SOLCAR"/>
    <property type="match status" value="1"/>
</dbReference>
<dbReference type="STRING" id="13370.A0A448YRV7"/>
<gene>
    <name evidence="7" type="ORF">BRENAR_LOCUS4366</name>
</gene>
<dbReference type="InParanoid" id="A0A448YRV7"/>
<dbReference type="Gene3D" id="1.50.40.10">
    <property type="entry name" value="Mitochondrial carrier domain"/>
    <property type="match status" value="2"/>
</dbReference>
<dbReference type="GO" id="GO:0016020">
    <property type="term" value="C:membrane"/>
    <property type="evidence" value="ECO:0007669"/>
    <property type="project" value="UniProtKB-SubCell"/>
</dbReference>